<evidence type="ECO:0000313" key="3">
    <source>
        <dbReference type="EMBL" id="KNY29185.1"/>
    </source>
</evidence>
<dbReference type="SUPFAM" id="SSF109604">
    <property type="entry name" value="HD-domain/PDEase-like"/>
    <property type="match status" value="1"/>
</dbReference>
<dbReference type="GO" id="GO:0016787">
    <property type="term" value="F:hydrolase activity"/>
    <property type="evidence" value="ECO:0007669"/>
    <property type="project" value="UniProtKB-KW"/>
</dbReference>
<evidence type="ECO:0000313" key="4">
    <source>
        <dbReference type="Proteomes" id="UP000036923"/>
    </source>
</evidence>
<dbReference type="GO" id="GO:0000166">
    <property type="term" value="F:nucleotide binding"/>
    <property type="evidence" value="ECO:0007669"/>
    <property type="project" value="UniProtKB-KW"/>
</dbReference>
<dbReference type="InterPro" id="IPR050124">
    <property type="entry name" value="tRNA_CCA-adding_enzyme"/>
</dbReference>
<dbReference type="Gene3D" id="1.10.3090.10">
    <property type="entry name" value="cca-adding enzyme, domain 2"/>
    <property type="match status" value="1"/>
</dbReference>
<dbReference type="Pfam" id="PF13671">
    <property type="entry name" value="AAA_33"/>
    <property type="match status" value="1"/>
</dbReference>
<dbReference type="PATRIC" id="fig|398512.5.peg.4669"/>
<dbReference type="Gene3D" id="3.40.50.300">
    <property type="entry name" value="P-loop containing nucleotide triphosphate hydrolases"/>
    <property type="match status" value="1"/>
</dbReference>
<dbReference type="InterPro" id="IPR003607">
    <property type="entry name" value="HD/PDEase_dom"/>
</dbReference>
<protein>
    <submittedName>
        <fullName evidence="3">Metal dependent phosphohydrolase</fullName>
    </submittedName>
</protein>
<evidence type="ECO:0000259" key="2">
    <source>
        <dbReference type="Pfam" id="PF01966"/>
    </source>
</evidence>
<dbReference type="eggNOG" id="COG4639">
    <property type="taxonomic scope" value="Bacteria"/>
</dbReference>
<organism evidence="3 4">
    <name type="scientific">Pseudobacteroides cellulosolvens ATCC 35603 = DSM 2933</name>
    <dbReference type="NCBI Taxonomy" id="398512"/>
    <lineage>
        <taxon>Bacteria</taxon>
        <taxon>Bacillati</taxon>
        <taxon>Bacillota</taxon>
        <taxon>Clostridia</taxon>
        <taxon>Eubacteriales</taxon>
        <taxon>Oscillospiraceae</taxon>
        <taxon>Pseudobacteroides</taxon>
    </lineage>
</organism>
<evidence type="ECO:0000256" key="1">
    <source>
        <dbReference type="ARBA" id="ARBA00022741"/>
    </source>
</evidence>
<reference evidence="4" key="1">
    <citation type="submission" date="2015-07" db="EMBL/GenBank/DDBJ databases">
        <title>Near-Complete Genome Sequence of the Cellulolytic Bacterium Bacteroides (Pseudobacteroides) cellulosolvens ATCC 35603.</title>
        <authorList>
            <person name="Dassa B."/>
            <person name="Utturkar S.M."/>
            <person name="Klingeman D.M."/>
            <person name="Hurt R.A."/>
            <person name="Keller M."/>
            <person name="Xu J."/>
            <person name="Reddy Y.H.K."/>
            <person name="Borovok I."/>
            <person name="Grinberg I.R."/>
            <person name="Lamed R."/>
            <person name="Zhivin O."/>
            <person name="Bayer E.A."/>
            <person name="Brown S.D."/>
        </authorList>
    </citation>
    <scope>NUCLEOTIDE SEQUENCE [LARGE SCALE GENOMIC DNA]</scope>
    <source>
        <strain evidence="4">DSM 2933</strain>
    </source>
</reference>
<accession>A0A0L6JU35</accession>
<gene>
    <name evidence="3" type="ORF">Bccel_4459</name>
</gene>
<name>A0A0L6JU35_9FIRM</name>
<dbReference type="Proteomes" id="UP000036923">
    <property type="component" value="Unassembled WGS sequence"/>
</dbReference>
<dbReference type="InterPro" id="IPR006674">
    <property type="entry name" value="HD_domain"/>
</dbReference>
<dbReference type="PANTHER" id="PTHR47545:SF1">
    <property type="entry name" value="MULTIFUNCTIONAL CCA PROTEIN"/>
    <property type="match status" value="1"/>
</dbReference>
<keyword evidence="3" id="KW-0378">Hydrolase</keyword>
<dbReference type="SUPFAM" id="SSF52540">
    <property type="entry name" value="P-loop containing nucleoside triphosphate hydrolases"/>
    <property type="match status" value="1"/>
</dbReference>
<dbReference type="CDD" id="cd00077">
    <property type="entry name" value="HDc"/>
    <property type="match status" value="1"/>
</dbReference>
<dbReference type="AlphaFoldDB" id="A0A0L6JU35"/>
<keyword evidence="4" id="KW-1185">Reference proteome</keyword>
<dbReference type="RefSeq" id="WP_036944874.1">
    <property type="nucleotide sequence ID" value="NZ_JQKC01000037.1"/>
</dbReference>
<proteinExistence type="predicted"/>
<sequence length="385" mass="44297">MYLDEINNYNWSLPVCPKAPDFQVDWDKIYDSFEWIRAMEGVQQNPVHHAEGDVLTHTKLVCEALAAMKEWRKLNEVSQSVIFAAALLHDVAKPYCTREDEGAIISPGHAVKGEMAARRIIYKDMGLGISTPFGMRETIAKLVRFHGLPLFFFEKPNPAKAVIGASQTTRMDWLAMLSKADVLGRECRDSTDLLERVLLFADFCREQGCLEKPKAFPNHISRFVYFQKENGFVDFEAYDDTKSEVILMSGLPAAGKDTWIQNNYSHYPVISLDDIRDDLDISPRDEQGEVVFKARETARTYLRKNQNFVWNATNLTSSLRRQLIDLFHSYGAKVKIIYMEAPYYEILKRNRERSRSVPENVIGRMVTKLEVPDMTEAHQVEWVVK</sequence>
<dbReference type="PANTHER" id="PTHR47545">
    <property type="entry name" value="MULTIFUNCTIONAL CCA PROTEIN"/>
    <property type="match status" value="1"/>
</dbReference>
<keyword evidence="1" id="KW-0547">Nucleotide-binding</keyword>
<dbReference type="InterPro" id="IPR027417">
    <property type="entry name" value="P-loop_NTPase"/>
</dbReference>
<dbReference type="Pfam" id="PF01966">
    <property type="entry name" value="HD"/>
    <property type="match status" value="1"/>
</dbReference>
<feature type="domain" description="HD" evidence="2">
    <location>
        <begin position="55"/>
        <end position="149"/>
    </location>
</feature>
<dbReference type="STRING" id="398512.Bccel_4459"/>
<dbReference type="EMBL" id="LGTC01000001">
    <property type="protein sequence ID" value="KNY29185.1"/>
    <property type="molecule type" value="Genomic_DNA"/>
</dbReference>
<comment type="caution">
    <text evidence="3">The sequence shown here is derived from an EMBL/GenBank/DDBJ whole genome shotgun (WGS) entry which is preliminary data.</text>
</comment>